<proteinExistence type="predicted"/>
<accession>A0A5B7FSG2</accession>
<reference evidence="2 3" key="1">
    <citation type="submission" date="2019-05" db="EMBL/GenBank/DDBJ databases">
        <title>Another draft genome of Portunus trituberculatus and its Hox gene families provides insights of decapod evolution.</title>
        <authorList>
            <person name="Jeong J.-H."/>
            <person name="Song I."/>
            <person name="Kim S."/>
            <person name="Choi T."/>
            <person name="Kim D."/>
            <person name="Ryu S."/>
            <person name="Kim W."/>
        </authorList>
    </citation>
    <scope>NUCLEOTIDE SEQUENCE [LARGE SCALE GENOMIC DNA]</scope>
    <source>
        <tissue evidence="2">Muscle</tissue>
    </source>
</reference>
<name>A0A5B7FSG2_PORTR</name>
<dbReference type="AlphaFoldDB" id="A0A5B7FSG2"/>
<feature type="chain" id="PRO_5023042866" evidence="1">
    <location>
        <begin position="27"/>
        <end position="59"/>
    </location>
</feature>
<keyword evidence="3" id="KW-1185">Reference proteome</keyword>
<evidence type="ECO:0000313" key="2">
    <source>
        <dbReference type="EMBL" id="MPC50720.1"/>
    </source>
</evidence>
<evidence type="ECO:0000256" key="1">
    <source>
        <dbReference type="SAM" id="SignalP"/>
    </source>
</evidence>
<feature type="signal peptide" evidence="1">
    <location>
        <begin position="1"/>
        <end position="26"/>
    </location>
</feature>
<sequence>MSSVIAVPYLLVPALTILLFLNACCCWDVQEVKVILGVSYVSGEKDSLLLSVSVAGCAL</sequence>
<organism evidence="2 3">
    <name type="scientific">Portunus trituberculatus</name>
    <name type="common">Swimming crab</name>
    <name type="synonym">Neptunus trituberculatus</name>
    <dbReference type="NCBI Taxonomy" id="210409"/>
    <lineage>
        <taxon>Eukaryota</taxon>
        <taxon>Metazoa</taxon>
        <taxon>Ecdysozoa</taxon>
        <taxon>Arthropoda</taxon>
        <taxon>Crustacea</taxon>
        <taxon>Multicrustacea</taxon>
        <taxon>Malacostraca</taxon>
        <taxon>Eumalacostraca</taxon>
        <taxon>Eucarida</taxon>
        <taxon>Decapoda</taxon>
        <taxon>Pleocyemata</taxon>
        <taxon>Brachyura</taxon>
        <taxon>Eubrachyura</taxon>
        <taxon>Portunoidea</taxon>
        <taxon>Portunidae</taxon>
        <taxon>Portuninae</taxon>
        <taxon>Portunus</taxon>
    </lineage>
</organism>
<evidence type="ECO:0000313" key="3">
    <source>
        <dbReference type="Proteomes" id="UP000324222"/>
    </source>
</evidence>
<dbReference type="Proteomes" id="UP000324222">
    <property type="component" value="Unassembled WGS sequence"/>
</dbReference>
<keyword evidence="1" id="KW-0732">Signal</keyword>
<dbReference type="EMBL" id="VSRR010009689">
    <property type="protein sequence ID" value="MPC50720.1"/>
    <property type="molecule type" value="Genomic_DNA"/>
</dbReference>
<protein>
    <submittedName>
        <fullName evidence="2">Uncharacterized protein</fullName>
    </submittedName>
</protein>
<gene>
    <name evidence="2" type="ORF">E2C01_044550</name>
</gene>
<comment type="caution">
    <text evidence="2">The sequence shown here is derived from an EMBL/GenBank/DDBJ whole genome shotgun (WGS) entry which is preliminary data.</text>
</comment>